<evidence type="ECO:0000313" key="9">
    <source>
        <dbReference type="Proteomes" id="UP000515154"/>
    </source>
</evidence>
<organism evidence="9 10">
    <name type="scientific">Octopus sinensis</name>
    <name type="common">East Asian common octopus</name>
    <dbReference type="NCBI Taxonomy" id="2607531"/>
    <lineage>
        <taxon>Eukaryota</taxon>
        <taxon>Metazoa</taxon>
        <taxon>Spiralia</taxon>
        <taxon>Lophotrochozoa</taxon>
        <taxon>Mollusca</taxon>
        <taxon>Cephalopoda</taxon>
        <taxon>Coleoidea</taxon>
        <taxon>Octopodiformes</taxon>
        <taxon>Octopoda</taxon>
        <taxon>Incirrata</taxon>
        <taxon>Octopodidae</taxon>
        <taxon>Octopus</taxon>
    </lineage>
</organism>
<accession>A0A6P7SFZ8</accession>
<feature type="region of interest" description="Disordered" evidence="7">
    <location>
        <begin position="1"/>
        <end position="36"/>
    </location>
</feature>
<gene>
    <name evidence="10" type="primary">LOC115212805</name>
</gene>
<dbReference type="SMART" id="SM00300">
    <property type="entry name" value="ChSh"/>
    <property type="match status" value="1"/>
</dbReference>
<reference evidence="10" key="1">
    <citation type="submission" date="2025-08" db="UniProtKB">
        <authorList>
            <consortium name="RefSeq"/>
        </authorList>
    </citation>
    <scope>IDENTIFICATION</scope>
</reference>
<dbReference type="InterPro" id="IPR017984">
    <property type="entry name" value="Chromo_dom_subgr"/>
</dbReference>
<dbReference type="SMART" id="SM00298">
    <property type="entry name" value="CHROMO"/>
    <property type="match status" value="2"/>
</dbReference>
<dbReference type="InterPro" id="IPR016197">
    <property type="entry name" value="Chromo-like_dom_sf"/>
</dbReference>
<evidence type="ECO:0000256" key="6">
    <source>
        <dbReference type="ARBA" id="ARBA00023242"/>
    </source>
</evidence>
<feature type="compositionally biased region" description="Basic and acidic residues" evidence="7">
    <location>
        <begin position="86"/>
        <end position="133"/>
    </location>
</feature>
<dbReference type="InterPro" id="IPR023779">
    <property type="entry name" value="Chromodomain_CS"/>
</dbReference>
<keyword evidence="3" id="KW-0597">Phosphoprotein</keyword>
<protein>
    <submittedName>
        <fullName evidence="10">Chromobox protein homolog 1 isoform X2</fullName>
    </submittedName>
</protein>
<dbReference type="Gene3D" id="2.40.50.40">
    <property type="match status" value="2"/>
</dbReference>
<dbReference type="InterPro" id="IPR051219">
    <property type="entry name" value="Heterochromatin_chromo-domain"/>
</dbReference>
<evidence type="ECO:0000256" key="4">
    <source>
        <dbReference type="ARBA" id="ARBA00022737"/>
    </source>
</evidence>
<evidence type="ECO:0000256" key="7">
    <source>
        <dbReference type="SAM" id="MobiDB-lite"/>
    </source>
</evidence>
<sequence>MALEKKPGTTQPKIGKKSKKEFEDPQEEEELGEEEYTVEKVVDSRMRGGRREYLLKWKGYPDSENTWEPEANLDCPDLIAEYEEKQKKKLAEKEKKRKQNGEDESSTKKKKKIAEVRSTEEDNKPRGFDRGLQPERIIGATDSSGELMFLMKWKDSDEADLVPARQANVKCPQIVIAFYEERLTWHTHNDNEDEEKEESKS</sequence>
<feature type="domain" description="Chromo" evidence="8">
    <location>
        <begin position="36"/>
        <end position="94"/>
    </location>
</feature>
<proteinExistence type="predicted"/>
<dbReference type="GO" id="GO:0000792">
    <property type="term" value="C:heterochromatin"/>
    <property type="evidence" value="ECO:0007669"/>
    <property type="project" value="UniProtKB-ARBA"/>
</dbReference>
<keyword evidence="4" id="KW-0677">Repeat</keyword>
<dbReference type="Pfam" id="PF01393">
    <property type="entry name" value="Chromo_shadow"/>
    <property type="match status" value="1"/>
</dbReference>
<dbReference type="PROSITE" id="PS00598">
    <property type="entry name" value="CHROMO_1"/>
    <property type="match status" value="1"/>
</dbReference>
<keyword evidence="2" id="KW-1017">Isopeptide bond</keyword>
<dbReference type="FunFam" id="2.40.50.40:FF:000009">
    <property type="entry name" value="chromobox protein homolog 1"/>
    <property type="match status" value="1"/>
</dbReference>
<dbReference type="CDD" id="cd18631">
    <property type="entry name" value="CD_HP1_like"/>
    <property type="match status" value="1"/>
</dbReference>
<dbReference type="InterPro" id="IPR000953">
    <property type="entry name" value="Chromo/chromo_shadow_dom"/>
</dbReference>
<evidence type="ECO:0000256" key="5">
    <source>
        <dbReference type="ARBA" id="ARBA00022843"/>
    </source>
</evidence>
<dbReference type="FunFam" id="2.40.50.40:FF:000007">
    <property type="entry name" value="Chromobox protein homolog 1"/>
    <property type="match status" value="1"/>
</dbReference>
<dbReference type="GO" id="GO:0005634">
    <property type="term" value="C:nucleus"/>
    <property type="evidence" value="ECO:0007669"/>
    <property type="project" value="UniProtKB-SubCell"/>
</dbReference>
<keyword evidence="5" id="KW-0832">Ubl conjugation</keyword>
<dbReference type="PANTHER" id="PTHR22812">
    <property type="entry name" value="CHROMOBOX PROTEIN"/>
    <property type="match status" value="1"/>
</dbReference>
<feature type="domain" description="Chromo" evidence="8">
    <location>
        <begin position="132"/>
        <end position="190"/>
    </location>
</feature>
<evidence type="ECO:0000313" key="10">
    <source>
        <dbReference type="RefSeq" id="XP_029637374.1"/>
    </source>
</evidence>
<feature type="region of interest" description="Disordered" evidence="7">
    <location>
        <begin position="86"/>
        <end position="137"/>
    </location>
</feature>
<evidence type="ECO:0000259" key="8">
    <source>
        <dbReference type="PROSITE" id="PS50013"/>
    </source>
</evidence>
<dbReference type="AlphaFoldDB" id="A0A6P7SFZ8"/>
<keyword evidence="6" id="KW-0539">Nucleus</keyword>
<name>A0A6P7SFZ8_9MOLL</name>
<keyword evidence="9" id="KW-1185">Reference proteome</keyword>
<evidence type="ECO:0000256" key="2">
    <source>
        <dbReference type="ARBA" id="ARBA00022499"/>
    </source>
</evidence>
<dbReference type="SUPFAM" id="SSF54160">
    <property type="entry name" value="Chromo domain-like"/>
    <property type="match status" value="2"/>
</dbReference>
<dbReference type="PRINTS" id="PR00504">
    <property type="entry name" value="CHROMODOMAIN"/>
</dbReference>
<dbReference type="PROSITE" id="PS50013">
    <property type="entry name" value="CHROMO_2"/>
    <property type="match status" value="2"/>
</dbReference>
<comment type="subcellular location">
    <subcellularLocation>
        <location evidence="1">Nucleus</location>
    </subcellularLocation>
</comment>
<evidence type="ECO:0000256" key="1">
    <source>
        <dbReference type="ARBA" id="ARBA00004123"/>
    </source>
</evidence>
<dbReference type="Pfam" id="PF00385">
    <property type="entry name" value="Chromo"/>
    <property type="match status" value="1"/>
</dbReference>
<dbReference type="InterPro" id="IPR008251">
    <property type="entry name" value="Chromo_shadow_dom"/>
</dbReference>
<dbReference type="RefSeq" id="XP_029637374.1">
    <property type="nucleotide sequence ID" value="XM_029781514.2"/>
</dbReference>
<evidence type="ECO:0000256" key="3">
    <source>
        <dbReference type="ARBA" id="ARBA00022553"/>
    </source>
</evidence>
<dbReference type="Proteomes" id="UP000515154">
    <property type="component" value="Linkage group LG6"/>
</dbReference>
<feature type="compositionally biased region" description="Acidic residues" evidence="7">
    <location>
        <begin position="24"/>
        <end position="36"/>
    </location>
</feature>
<dbReference type="InterPro" id="IPR023780">
    <property type="entry name" value="Chromo_domain"/>
</dbReference>